<proteinExistence type="predicted"/>
<feature type="signal peptide" evidence="1">
    <location>
        <begin position="1"/>
        <end position="35"/>
    </location>
</feature>
<accession>A0A5D3FTL7</accession>
<dbReference type="Gene3D" id="2.120.10.70">
    <property type="entry name" value="Fucose-specific lectin"/>
    <property type="match status" value="1"/>
</dbReference>
<evidence type="ECO:0000313" key="4">
    <source>
        <dbReference type="Proteomes" id="UP000323505"/>
    </source>
</evidence>
<protein>
    <recommendedName>
        <fullName evidence="2">PLL-like beta propeller domain-containing protein</fullName>
    </recommendedName>
</protein>
<comment type="caution">
    <text evidence="3">The sequence shown here is derived from an EMBL/GenBank/DDBJ whole genome shotgun (WGS) entry which is preliminary data.</text>
</comment>
<reference evidence="3 4" key="1">
    <citation type="submission" date="2019-08" db="EMBL/GenBank/DDBJ databases">
        <title>Actinomadura sp. nov. CYP1-5 isolated from mountain soil.</title>
        <authorList>
            <person name="Songsumanus A."/>
            <person name="Kuncharoen N."/>
            <person name="Kudo T."/>
            <person name="Yuki M."/>
            <person name="Igarashi Y."/>
            <person name="Tanasupawat S."/>
        </authorList>
    </citation>
    <scope>NUCLEOTIDE SEQUENCE [LARGE SCALE GENOMIC DNA]</scope>
    <source>
        <strain evidence="3 4">CYP1-5</strain>
    </source>
</reference>
<dbReference type="AlphaFoldDB" id="A0A5D3FTL7"/>
<dbReference type="Proteomes" id="UP000323505">
    <property type="component" value="Unassembled WGS sequence"/>
</dbReference>
<name>A0A5D3FTL7_9ACTN</name>
<keyword evidence="1" id="KW-0732">Signal</keyword>
<gene>
    <name evidence="3" type="ORF">FXF68_13670</name>
</gene>
<feature type="chain" id="PRO_5022726658" description="PLL-like beta propeller domain-containing protein" evidence="1">
    <location>
        <begin position="36"/>
        <end position="385"/>
    </location>
</feature>
<organism evidence="3 4">
    <name type="scientific">Actinomadura decatromicini</name>
    <dbReference type="NCBI Taxonomy" id="2604572"/>
    <lineage>
        <taxon>Bacteria</taxon>
        <taxon>Bacillati</taxon>
        <taxon>Actinomycetota</taxon>
        <taxon>Actinomycetes</taxon>
        <taxon>Streptosporangiales</taxon>
        <taxon>Thermomonosporaceae</taxon>
        <taxon>Actinomadura</taxon>
    </lineage>
</organism>
<dbReference type="SUPFAM" id="SSF89372">
    <property type="entry name" value="Fucose-specific lectin"/>
    <property type="match status" value="1"/>
</dbReference>
<dbReference type="InterPro" id="IPR058502">
    <property type="entry name" value="PLL-like_beta-prop"/>
</dbReference>
<dbReference type="RefSeq" id="WP_148759279.1">
    <property type="nucleotide sequence ID" value="NZ_VSRQ01000002.1"/>
</dbReference>
<feature type="domain" description="PLL-like beta propeller" evidence="2">
    <location>
        <begin position="68"/>
        <end position="269"/>
    </location>
</feature>
<evidence type="ECO:0000259" key="2">
    <source>
        <dbReference type="Pfam" id="PF26607"/>
    </source>
</evidence>
<evidence type="ECO:0000256" key="1">
    <source>
        <dbReference type="SAM" id="SignalP"/>
    </source>
</evidence>
<evidence type="ECO:0000313" key="3">
    <source>
        <dbReference type="EMBL" id="TYK51444.1"/>
    </source>
</evidence>
<dbReference type="EMBL" id="VSRQ01000002">
    <property type="protein sequence ID" value="TYK51444.1"/>
    <property type="molecule type" value="Genomic_DNA"/>
</dbReference>
<keyword evidence="4" id="KW-1185">Reference proteome</keyword>
<dbReference type="Pfam" id="PF26607">
    <property type="entry name" value="DUF8189"/>
    <property type="match status" value="1"/>
</dbReference>
<sequence>MMHLVRFRKVFTAAVGSVVAAGLLGFALPTPPASAAAQPPEPYAADLPNLSTPRVAFDLTANQPAKGVAARGTDGALLYSARSGSGFAPFQSLGGVIVGDPSAVVTPNGTELFVRGTDNRVYTNTVTPSGGVTGYSVLTGLTVTGEIEPIVPRDEPVGSVRLFARGPDGAVWTNVRRNGAWTGWSSLGGTITSDITAGLQLLTVGGNTRIFVRGTDNRVYANRVGPNGASGYQVLGDLRVTSNLTVERDSPFSAQRTLFARGEDNRVYAFSLSIGGATWQPLPAVTATSDIGASTQSLYVRTSDNTIQTSRQTDGSGTYSPFERVEGQVIGNPTAFTLQPNGGPLTQYLLARQPNGALAFNIRPFNGIPTGPFAGYNPISGPAVD</sequence>